<dbReference type="EMBL" id="KK785035">
    <property type="protein sequence ID" value="KDO52361.1"/>
    <property type="molecule type" value="Genomic_DNA"/>
</dbReference>
<feature type="non-terminal residue" evidence="1">
    <location>
        <position position="15"/>
    </location>
</feature>
<keyword evidence="2" id="KW-1185">Reference proteome</keyword>
<accession>A0A067EN60</accession>
<evidence type="ECO:0000313" key="2">
    <source>
        <dbReference type="Proteomes" id="UP000027120"/>
    </source>
</evidence>
<gene>
    <name evidence="1" type="ORF">CISIN_1g0467481mg</name>
</gene>
<name>A0A067EN60_CITSI</name>
<sequence length="15" mass="1545">MPVRVAESSAPSQVS</sequence>
<protein>
    <submittedName>
        <fullName evidence="1">Uncharacterized protein</fullName>
    </submittedName>
</protein>
<proteinExistence type="predicted"/>
<organism evidence="1 2">
    <name type="scientific">Citrus sinensis</name>
    <name type="common">Sweet orange</name>
    <name type="synonym">Citrus aurantium var. sinensis</name>
    <dbReference type="NCBI Taxonomy" id="2711"/>
    <lineage>
        <taxon>Eukaryota</taxon>
        <taxon>Viridiplantae</taxon>
        <taxon>Streptophyta</taxon>
        <taxon>Embryophyta</taxon>
        <taxon>Tracheophyta</taxon>
        <taxon>Spermatophyta</taxon>
        <taxon>Magnoliopsida</taxon>
        <taxon>eudicotyledons</taxon>
        <taxon>Gunneridae</taxon>
        <taxon>Pentapetalae</taxon>
        <taxon>rosids</taxon>
        <taxon>malvids</taxon>
        <taxon>Sapindales</taxon>
        <taxon>Rutaceae</taxon>
        <taxon>Aurantioideae</taxon>
        <taxon>Citrus</taxon>
    </lineage>
</organism>
<dbReference type="Proteomes" id="UP000027120">
    <property type="component" value="Unassembled WGS sequence"/>
</dbReference>
<reference evidence="1 2" key="1">
    <citation type="submission" date="2014-04" db="EMBL/GenBank/DDBJ databases">
        <authorList>
            <consortium name="International Citrus Genome Consortium"/>
            <person name="Gmitter F."/>
            <person name="Chen C."/>
            <person name="Farmerie W."/>
            <person name="Harkins T."/>
            <person name="Desany B."/>
            <person name="Mohiuddin M."/>
            <person name="Kodira C."/>
            <person name="Borodovsky M."/>
            <person name="Lomsadze A."/>
            <person name="Burns P."/>
            <person name="Jenkins J."/>
            <person name="Prochnik S."/>
            <person name="Shu S."/>
            <person name="Chapman J."/>
            <person name="Pitluck S."/>
            <person name="Schmutz J."/>
            <person name="Rokhsar D."/>
        </authorList>
    </citation>
    <scope>NUCLEOTIDE SEQUENCE</scope>
</reference>
<evidence type="ECO:0000313" key="1">
    <source>
        <dbReference type="EMBL" id="KDO52361.1"/>
    </source>
</evidence>